<protein>
    <submittedName>
        <fullName evidence="9">Uncharacterized protein</fullName>
    </submittedName>
</protein>
<keyword evidence="5" id="KW-1133">Transmembrane helix</keyword>
<dbReference type="Proteomes" id="UP001190700">
    <property type="component" value="Unassembled WGS sequence"/>
</dbReference>
<dbReference type="SMART" id="SM00825">
    <property type="entry name" value="PKS_KS"/>
    <property type="match status" value="1"/>
</dbReference>
<feature type="region of interest" description="Disordered" evidence="4">
    <location>
        <begin position="1981"/>
        <end position="2018"/>
    </location>
</feature>
<feature type="domain" description="Carrier" evidence="7">
    <location>
        <begin position="2022"/>
        <end position="2097"/>
    </location>
</feature>
<evidence type="ECO:0000256" key="1">
    <source>
        <dbReference type="ARBA" id="ARBA00022450"/>
    </source>
</evidence>
<dbReference type="Gene3D" id="1.10.1200.10">
    <property type="entry name" value="ACP-like"/>
    <property type="match status" value="4"/>
</dbReference>
<keyword evidence="10" id="KW-1185">Reference proteome</keyword>
<dbReference type="SUPFAM" id="SSF47336">
    <property type="entry name" value="ACP-like"/>
    <property type="match status" value="4"/>
</dbReference>
<dbReference type="GO" id="GO:0005737">
    <property type="term" value="C:cytoplasm"/>
    <property type="evidence" value="ECO:0007669"/>
    <property type="project" value="TreeGrafter"/>
</dbReference>
<dbReference type="GO" id="GO:0006633">
    <property type="term" value="P:fatty acid biosynthetic process"/>
    <property type="evidence" value="ECO:0007669"/>
    <property type="project" value="InterPro"/>
</dbReference>
<dbReference type="GO" id="GO:0004315">
    <property type="term" value="F:3-oxoacyl-[acyl-carrier-protein] synthase activity"/>
    <property type="evidence" value="ECO:0007669"/>
    <property type="project" value="InterPro"/>
</dbReference>
<keyword evidence="6" id="KW-0732">Signal</keyword>
<feature type="compositionally biased region" description="Low complexity" evidence="4">
    <location>
        <begin position="1772"/>
        <end position="1785"/>
    </location>
</feature>
<feature type="signal peptide" evidence="6">
    <location>
        <begin position="1"/>
        <end position="17"/>
    </location>
</feature>
<dbReference type="InterPro" id="IPR020806">
    <property type="entry name" value="PKS_PP-bd"/>
</dbReference>
<dbReference type="SMART" id="SM00822">
    <property type="entry name" value="PKS_KR"/>
    <property type="match status" value="1"/>
</dbReference>
<dbReference type="Pfam" id="PF08659">
    <property type="entry name" value="KR"/>
    <property type="match status" value="1"/>
</dbReference>
<dbReference type="InterPro" id="IPR013968">
    <property type="entry name" value="PKS_KR"/>
</dbReference>
<evidence type="ECO:0000256" key="4">
    <source>
        <dbReference type="SAM" id="MobiDB-lite"/>
    </source>
</evidence>
<reference evidence="9 10" key="1">
    <citation type="journal article" date="2015" name="Genome Biol. Evol.">
        <title>Comparative Genomics of a Bacterivorous Green Alga Reveals Evolutionary Causalities and Consequences of Phago-Mixotrophic Mode of Nutrition.</title>
        <authorList>
            <person name="Burns J.A."/>
            <person name="Paasch A."/>
            <person name="Narechania A."/>
            <person name="Kim E."/>
        </authorList>
    </citation>
    <scope>NUCLEOTIDE SEQUENCE [LARGE SCALE GENOMIC DNA]</scope>
    <source>
        <strain evidence="9 10">PLY_AMNH</strain>
    </source>
</reference>
<dbReference type="InterPro" id="IPR006162">
    <property type="entry name" value="Ppantetheine_attach_site"/>
</dbReference>
<feature type="region of interest" description="Disordered" evidence="4">
    <location>
        <begin position="1759"/>
        <end position="1785"/>
    </location>
</feature>
<keyword evidence="3" id="KW-0808">Transferase</keyword>
<dbReference type="GO" id="GO:0004312">
    <property type="term" value="F:fatty acid synthase activity"/>
    <property type="evidence" value="ECO:0007669"/>
    <property type="project" value="TreeGrafter"/>
</dbReference>
<dbReference type="Pfam" id="PF00550">
    <property type="entry name" value="PP-binding"/>
    <property type="match status" value="4"/>
</dbReference>
<evidence type="ECO:0000259" key="8">
    <source>
        <dbReference type="PROSITE" id="PS52004"/>
    </source>
</evidence>
<dbReference type="PANTHER" id="PTHR43775:SF37">
    <property type="entry name" value="SI:DKEY-61P9.11"/>
    <property type="match status" value="1"/>
</dbReference>
<dbReference type="SUPFAM" id="SSF51161">
    <property type="entry name" value="Trimeric LpxA-like enzymes"/>
    <property type="match status" value="1"/>
</dbReference>
<feature type="compositionally biased region" description="Low complexity" evidence="4">
    <location>
        <begin position="1882"/>
        <end position="1897"/>
    </location>
</feature>
<evidence type="ECO:0000256" key="6">
    <source>
        <dbReference type="SAM" id="SignalP"/>
    </source>
</evidence>
<keyword evidence="5" id="KW-0812">Transmembrane</keyword>
<dbReference type="InterPro" id="IPR057326">
    <property type="entry name" value="KR_dom"/>
</dbReference>
<dbReference type="InterPro" id="IPR036736">
    <property type="entry name" value="ACP-like_sf"/>
</dbReference>
<evidence type="ECO:0000256" key="5">
    <source>
        <dbReference type="SAM" id="Phobius"/>
    </source>
</evidence>
<dbReference type="Gene3D" id="3.40.366.10">
    <property type="entry name" value="Malonyl-Coenzyme A Acyl Carrier Protein, domain 2"/>
    <property type="match status" value="1"/>
</dbReference>
<dbReference type="InterPro" id="IPR020841">
    <property type="entry name" value="PKS_Beta-ketoAc_synthase_dom"/>
</dbReference>
<dbReference type="Pfam" id="PF02801">
    <property type="entry name" value="Ketoacyl-synt_C"/>
    <property type="match status" value="1"/>
</dbReference>
<dbReference type="InterPro" id="IPR014031">
    <property type="entry name" value="Ketoacyl_synth_C"/>
</dbReference>
<dbReference type="Pfam" id="PF00109">
    <property type="entry name" value="ketoacyl-synt"/>
    <property type="match status" value="1"/>
</dbReference>
<comment type="caution">
    <text evidence="9">The sequence shown here is derived from an EMBL/GenBank/DDBJ whole genome shotgun (WGS) entry which is preliminary data.</text>
</comment>
<feature type="compositionally biased region" description="Basic residues" evidence="4">
    <location>
        <begin position="1985"/>
        <end position="1995"/>
    </location>
</feature>
<feature type="region of interest" description="Disordered" evidence="4">
    <location>
        <begin position="961"/>
        <end position="986"/>
    </location>
</feature>
<dbReference type="Gene3D" id="2.160.10.10">
    <property type="entry name" value="Hexapeptide repeat proteins"/>
    <property type="match status" value="1"/>
</dbReference>
<dbReference type="Pfam" id="PF00698">
    <property type="entry name" value="Acyl_transf_1"/>
    <property type="match status" value="1"/>
</dbReference>
<proteinExistence type="predicted"/>
<dbReference type="SMART" id="SM00823">
    <property type="entry name" value="PKS_PP"/>
    <property type="match status" value="4"/>
</dbReference>
<dbReference type="GO" id="GO:0031177">
    <property type="term" value="F:phosphopantetheine binding"/>
    <property type="evidence" value="ECO:0007669"/>
    <property type="project" value="InterPro"/>
</dbReference>
<dbReference type="InterPro" id="IPR014043">
    <property type="entry name" value="Acyl_transferase_dom"/>
</dbReference>
<dbReference type="InterPro" id="IPR016035">
    <property type="entry name" value="Acyl_Trfase/lysoPLipase"/>
</dbReference>
<dbReference type="InterPro" id="IPR011004">
    <property type="entry name" value="Trimer_LpxA-like_sf"/>
</dbReference>
<feature type="region of interest" description="Disordered" evidence="4">
    <location>
        <begin position="1869"/>
        <end position="1897"/>
    </location>
</feature>
<sequence>MMMGWLLLADLMPFSESALQLFECVGDSSTARFLGVSWIRLTLAPSPCTVLMVITHARGLVFFDLDMKYWRIAVNGDGRRVEVGFGRRLSLWCHSGGHCLLESSVDSSVVLRGEAEVLMVITHAGGLVFFDLDMKYWRIAVNGDGRRVEESGEQFTPYCGTGWHMAIGANRISYVLDLCGPSMAINTACSSSLVCIETAAAALRHRSLRAAVAGGANLQLRRVWSDAFSTAGMLSPSFKCKFGDDSADGYVRGEGVAAALLAVLPTAVDERTPVGEAAPYAVLAGSALHQDGHSNGLMAPNPAAQVVLLKAAYEDAQIDPADVAYVEAHGTGTRLGDPIELNALGRAGVGAGEGLRVGTVKSNIGHLECAAGMAGLVKAALVLQRDTVPASLHFHKPNELVDFAALRIRVVTGTESLSGASQGSLAPKQSVVGVSGNGFGGTLGHVVLSQAPMSGMSRASSGATLPPDSEAAAAPASSLVVVRLSAHSDAAVRLTAARVAGWLEAGNLQLESGAAALEAARPHVGSASRYKVAASGHDVVAVAAALREIGSGSNGGPAEARVGIAGAAVGVVPGAAANAASRRVALLFTGQGSEYVHMGRALSRSNAAFREAFDEVSRALQPHLAMDHHNLAEVLFSDDEARCQKALKSAAFLQPAIFALEYALATALLARGAVKPVAVAGHSLGEISAMAVAGVLSLADAAALVAGRGRAMAQLPSGVSGMAAVMAEEPQVTAVLERLGGSVEIAAVNSALGLTISGPSSSLSKAVTALEMRGVKCKMLDVVAGMHSACIEQCLPGLRAVAEKLQPGEPGAAPMTVVSSALGKRLEAPPDADYWCRQARGRVRFMEAARCLVEECGAEVIVEVGPSAHLTPHVNKILAALDSPKASAVAVISTLKGPKQAEAEGGLFCAALSALHCAGVPVPAAPAAPPPAAMRLPATGLAGDPYWFGEGMESYADPVVQDGPAAGSGAGTGPRVAGEEPDTRGKATALEEEVLYSTEWVKTPSLEYSEERKKDAPPPLVNSVLVIGYANCAAARQLTNCLIRSHVQVEAVEVDSEGQGVMVDRVRAGPRHGPGETYQVPAKWDLVVFVGKRLQTTAEAMARAMAARAKELEIEEMEMGSLTRVFSTDSLASLGDLNPSGSSGDMVGMMFSALGSQSDLNQLGQYSALGGPSSDSDNECSGLLLSHRGIPQVDSAGSLGGGNGYGTLPSGPPGGKQDTSVQPEPILAASGALLALLQEAEVTGQRAGLGGGMARLAVVTHGAHGQTLPEDGENGGPETGAAGAALWGLLRSARQEFDLLPAPPLLHVVDVDPTLTPLDAASRIAAELLSASDVFGADDVRIVVEAPAGAHGLLTPTTGRRVRRLCPVQDHLTLGSPRATPPVKPEMPECVAITGGTGNLGLVVAEYLVKGGCKHVLLLSRRRAVPKENLDLYQSLLDTATSCGAKVELEEVNVTMERKVYTFVSKHSEQLRGVVHCAGILDDGLLGKQTNARLARQMDAKALGGLYFHKACLAYMVELSMFVTFSSVTALLGNRGQVGYGAANSVLDYLCTLRRHQNKPALSVQWGPWAEVGMASHGAANKQIERSVYRGLKTAEALKAFGRLLKMSVECAPVVAVSSFNWENVQAVTGESAFQGRLWSDIISHDDSAQEGDICEDSDDETTSAADCRAGASSMPQAVNVAEEVLRVVRKYSPEGAALQAPAAGTELADLGLDSIEGMSMVQDINRSLGTSAGFMDLMGLGTWGALLAYVEEHAAAVAPAPASTPRKKSARASSRPSRPASSPALTAVNVVEEVLRIVRKYSPEGAALQAPAAGTELADLGLDSIEGMSMVQDINRSLGTSAGFMDLMGLGTWGALLAYVEEHAAAVAPAPASTPRKKSARASSRPSRPASSPAPTAVNVAEEVLRIVRKYSPEGAALQAPAAGTELADLGLDSIEGMSMVQDINRSLGTSAGFMDLMGLGTWGALLAYVEEHAAAVAPAPACKPRKKPARPNAKKSSGATPQPATGRGGAAHAPKAPAPMEVAEIIVLLVNKHLEPEQHVKTDSNATLTDLGLDSIEGMALVQRINESFSTKLTLNDLLEAGDLKRLEALIQSAPGFTTRELAEDGDADVVDAAVGESSSRRSQEDSANAATGKSAEAKLRAKVVELEVDNEVMRRVLYNEDTNMLAWVLMSMLRYLVLFLYFAAVMWPSVMYEMHHSTTPTTVWYHIWRYDSTSIEWYTVMSFIVFVHFVVMATLALFWVIVLKWIVVGKMCEGVWHTYKSGFYAKRLYLWESCITTISDIALSVILRVTPEKMNLQFLRCLGCKIGKGVTYQFSADSRFLVAPDLLELGDGTVVDTLSDFLTFHKEHGQVYNLGRIVVGVGCRVSSHARVLPNTRLGAGVIVTPNANAQGYVDAGSIVTHSTVLPPGSPLPLDAMDTIFRKPTGAPQGEYQAHDTLLMLGTITISSMYMYCTIMIQVMVMSCSLNTYIYLEGPLYDEEHVYEYSGDEGTMVTEYTEKDVKFKELSLLTAAAITVSSLISSQVTNLANGVLSLEQRAQP</sequence>
<feature type="transmembrane region" description="Helical" evidence="5">
    <location>
        <begin position="2271"/>
        <end position="2293"/>
    </location>
</feature>
<dbReference type="InterPro" id="IPR001227">
    <property type="entry name" value="Ac_transferase_dom_sf"/>
</dbReference>
<name>A0AAE0GGV2_9CHLO</name>
<feature type="region of interest" description="Disordered" evidence="4">
    <location>
        <begin position="1195"/>
        <end position="1222"/>
    </location>
</feature>
<dbReference type="SMART" id="SM00827">
    <property type="entry name" value="PKS_AT"/>
    <property type="match status" value="1"/>
</dbReference>
<dbReference type="EMBL" id="LGRX02005834">
    <property type="protein sequence ID" value="KAK3277854.1"/>
    <property type="molecule type" value="Genomic_DNA"/>
</dbReference>
<dbReference type="PROSITE" id="PS52004">
    <property type="entry name" value="KS3_2"/>
    <property type="match status" value="1"/>
</dbReference>
<feature type="domain" description="Carrier" evidence="7">
    <location>
        <begin position="1899"/>
        <end position="1975"/>
    </location>
</feature>
<dbReference type="InterPro" id="IPR018201">
    <property type="entry name" value="Ketoacyl_synth_AS"/>
</dbReference>
<dbReference type="InterPro" id="IPR016036">
    <property type="entry name" value="Malonyl_transacylase_ACP-bd"/>
</dbReference>
<dbReference type="InterPro" id="IPR050091">
    <property type="entry name" value="PKS_NRPS_Biosynth_Enz"/>
</dbReference>
<feature type="domain" description="Ketosynthase family 3 (KS3)" evidence="8">
    <location>
        <begin position="47"/>
        <end position="450"/>
    </location>
</feature>
<keyword evidence="1" id="KW-0596">Phosphopantetheine</keyword>
<dbReference type="SUPFAM" id="SSF52151">
    <property type="entry name" value="FabD/lysophospholipase-like"/>
    <property type="match status" value="1"/>
</dbReference>
<feature type="transmembrane region" description="Helical" evidence="5">
    <location>
        <begin position="2220"/>
        <end position="2251"/>
    </location>
</feature>
<keyword evidence="2" id="KW-0597">Phosphoprotein</keyword>
<dbReference type="InterPro" id="IPR036291">
    <property type="entry name" value="NAD(P)-bd_dom_sf"/>
</dbReference>
<feature type="transmembrane region" description="Helical" evidence="5">
    <location>
        <begin position="2167"/>
        <end position="2190"/>
    </location>
</feature>
<dbReference type="SUPFAM" id="SSF51735">
    <property type="entry name" value="NAD(P)-binding Rossmann-fold domains"/>
    <property type="match status" value="2"/>
</dbReference>
<feature type="chain" id="PRO_5042002360" evidence="6">
    <location>
        <begin position="18"/>
        <end position="2542"/>
    </location>
</feature>
<dbReference type="SUPFAM" id="SSF53901">
    <property type="entry name" value="Thiolase-like"/>
    <property type="match status" value="2"/>
</dbReference>
<dbReference type="CDD" id="cd00833">
    <property type="entry name" value="PKS"/>
    <property type="match status" value="1"/>
</dbReference>
<dbReference type="Gene3D" id="3.40.50.720">
    <property type="entry name" value="NAD(P)-binding Rossmann-like Domain"/>
    <property type="match status" value="1"/>
</dbReference>
<dbReference type="InterPro" id="IPR014030">
    <property type="entry name" value="Ketoacyl_synth_N"/>
</dbReference>
<dbReference type="PROSITE" id="PS00012">
    <property type="entry name" value="PHOSPHOPANTETHEINE"/>
    <property type="match status" value="1"/>
</dbReference>
<evidence type="ECO:0000256" key="3">
    <source>
        <dbReference type="ARBA" id="ARBA00022679"/>
    </source>
</evidence>
<evidence type="ECO:0000256" key="2">
    <source>
        <dbReference type="ARBA" id="ARBA00022553"/>
    </source>
</evidence>
<dbReference type="PANTHER" id="PTHR43775">
    <property type="entry name" value="FATTY ACID SYNTHASE"/>
    <property type="match status" value="1"/>
</dbReference>
<evidence type="ECO:0000313" key="10">
    <source>
        <dbReference type="Proteomes" id="UP001190700"/>
    </source>
</evidence>
<dbReference type="SUPFAM" id="SSF55048">
    <property type="entry name" value="Probable ACP-binding domain of malonyl-CoA ACP transacylase"/>
    <property type="match status" value="1"/>
</dbReference>
<evidence type="ECO:0000313" key="9">
    <source>
        <dbReference type="EMBL" id="KAK3277854.1"/>
    </source>
</evidence>
<organism evidence="9 10">
    <name type="scientific">Cymbomonas tetramitiformis</name>
    <dbReference type="NCBI Taxonomy" id="36881"/>
    <lineage>
        <taxon>Eukaryota</taxon>
        <taxon>Viridiplantae</taxon>
        <taxon>Chlorophyta</taxon>
        <taxon>Pyramimonadophyceae</taxon>
        <taxon>Pyramimonadales</taxon>
        <taxon>Pyramimonadaceae</taxon>
        <taxon>Cymbomonas</taxon>
    </lineage>
</organism>
<dbReference type="InterPro" id="IPR009081">
    <property type="entry name" value="PP-bd_ACP"/>
</dbReference>
<dbReference type="Gene3D" id="3.40.47.10">
    <property type="match status" value="1"/>
</dbReference>
<gene>
    <name evidence="9" type="ORF">CYMTET_14167</name>
</gene>
<keyword evidence="5" id="KW-0472">Membrane</keyword>
<dbReference type="InterPro" id="IPR016039">
    <property type="entry name" value="Thiolase-like"/>
</dbReference>
<accession>A0AAE0GGV2</accession>
<dbReference type="PROSITE" id="PS00606">
    <property type="entry name" value="KS3_1"/>
    <property type="match status" value="1"/>
</dbReference>
<dbReference type="Gene3D" id="3.30.70.3290">
    <property type="match status" value="1"/>
</dbReference>
<evidence type="ECO:0000259" key="7">
    <source>
        <dbReference type="PROSITE" id="PS50075"/>
    </source>
</evidence>
<dbReference type="GO" id="GO:0005886">
    <property type="term" value="C:plasma membrane"/>
    <property type="evidence" value="ECO:0007669"/>
    <property type="project" value="TreeGrafter"/>
</dbReference>
<dbReference type="PROSITE" id="PS50075">
    <property type="entry name" value="CARRIER"/>
    <property type="match status" value="2"/>
</dbReference>